<accession>A0ABW0LMF9</accession>
<dbReference type="Proteomes" id="UP001596147">
    <property type="component" value="Unassembled WGS sequence"/>
</dbReference>
<evidence type="ECO:0000313" key="2">
    <source>
        <dbReference type="EMBL" id="MFC5466197.1"/>
    </source>
</evidence>
<comment type="caution">
    <text evidence="2">The sequence shown here is derived from an EMBL/GenBank/DDBJ whole genome shotgun (WGS) entry which is preliminary data.</text>
</comment>
<dbReference type="RefSeq" id="WP_382353839.1">
    <property type="nucleotide sequence ID" value="NZ_JBHSMC010000021.1"/>
</dbReference>
<keyword evidence="3" id="KW-1185">Reference proteome</keyword>
<name>A0ABW0LMF9_9BACI</name>
<gene>
    <name evidence="2" type="ORF">ACFPM4_15805</name>
</gene>
<organism evidence="2 3">
    <name type="scientific">Lederbergia graminis</name>
    <dbReference type="NCBI Taxonomy" id="735518"/>
    <lineage>
        <taxon>Bacteria</taxon>
        <taxon>Bacillati</taxon>
        <taxon>Bacillota</taxon>
        <taxon>Bacilli</taxon>
        <taxon>Bacillales</taxon>
        <taxon>Bacillaceae</taxon>
        <taxon>Lederbergia</taxon>
    </lineage>
</organism>
<protein>
    <recommendedName>
        <fullName evidence="4">Nuclear transport factor 2 family protein</fullName>
    </recommendedName>
</protein>
<dbReference type="EMBL" id="JBHSMC010000021">
    <property type="protein sequence ID" value="MFC5466197.1"/>
    <property type="molecule type" value="Genomic_DNA"/>
</dbReference>
<feature type="region of interest" description="Disordered" evidence="1">
    <location>
        <begin position="1"/>
        <end position="30"/>
    </location>
</feature>
<reference evidence="3" key="1">
    <citation type="journal article" date="2019" name="Int. J. Syst. Evol. Microbiol.">
        <title>The Global Catalogue of Microorganisms (GCM) 10K type strain sequencing project: providing services to taxonomists for standard genome sequencing and annotation.</title>
        <authorList>
            <consortium name="The Broad Institute Genomics Platform"/>
            <consortium name="The Broad Institute Genome Sequencing Center for Infectious Disease"/>
            <person name="Wu L."/>
            <person name="Ma J."/>
        </authorList>
    </citation>
    <scope>NUCLEOTIDE SEQUENCE [LARGE SCALE GENOMIC DNA]</scope>
    <source>
        <strain evidence="3">CGMCC 1.12237</strain>
    </source>
</reference>
<evidence type="ECO:0000256" key="1">
    <source>
        <dbReference type="SAM" id="MobiDB-lite"/>
    </source>
</evidence>
<feature type="compositionally biased region" description="Acidic residues" evidence="1">
    <location>
        <begin position="10"/>
        <end position="30"/>
    </location>
</feature>
<evidence type="ECO:0000313" key="3">
    <source>
        <dbReference type="Proteomes" id="UP001596147"/>
    </source>
</evidence>
<sequence length="155" mass="18463">METEEKPEVENESASEEEEQLVENDPPSEEELEIRRKMLDVISFNQLYERDKHVEPYMHTIFVSDEDYEKTKSEIQERFKNFNIDIDILEEPKFVEVSDTYGVVQLKIRSRATRVEEGHSYRNNVAVHEYSLVNVNDEWLIESIEVLEDTVEYID</sequence>
<evidence type="ECO:0008006" key="4">
    <source>
        <dbReference type="Google" id="ProtNLM"/>
    </source>
</evidence>
<proteinExistence type="predicted"/>